<keyword evidence="13" id="KW-0807">Transducer</keyword>
<dbReference type="SUPFAM" id="SSF50729">
    <property type="entry name" value="PH domain-like"/>
    <property type="match status" value="1"/>
</dbReference>
<dbReference type="PANTHER" id="PTHR10336">
    <property type="entry name" value="PHOSPHOINOSITIDE-SPECIFIC PHOSPHOLIPASE C FAMILY PROTEIN"/>
    <property type="match status" value="1"/>
</dbReference>
<dbReference type="InterPro" id="IPR001849">
    <property type="entry name" value="PH_domain"/>
</dbReference>
<dbReference type="InterPro" id="IPR000008">
    <property type="entry name" value="C2_dom"/>
</dbReference>
<keyword evidence="17" id="KW-0812">Transmembrane</keyword>
<dbReference type="Pfam" id="PF16457">
    <property type="entry name" value="PH_12"/>
    <property type="match status" value="1"/>
</dbReference>
<dbReference type="InterPro" id="IPR000909">
    <property type="entry name" value="PLipase_C_PInositol-sp_X_dom"/>
</dbReference>
<keyword evidence="9" id="KW-0106">Calcium</keyword>
<feature type="domain" description="EF-hand" evidence="21">
    <location>
        <begin position="177"/>
        <end position="213"/>
    </location>
</feature>
<feature type="domain" description="PI-PLC Y-box" evidence="20">
    <location>
        <begin position="532"/>
        <end position="642"/>
    </location>
</feature>
<comment type="catalytic activity">
    <reaction evidence="14">
        <text>a 1,2-diacyl-sn-glycero-3-phospho-(1D-myo-inositol-4,5-bisphosphate) + H2O = 1D-myo-inositol 1,4,5-trisphosphate + a 1,2-diacyl-sn-glycerol + H(+)</text>
        <dbReference type="Rhea" id="RHEA:33179"/>
        <dbReference type="ChEBI" id="CHEBI:15377"/>
        <dbReference type="ChEBI" id="CHEBI:15378"/>
        <dbReference type="ChEBI" id="CHEBI:17815"/>
        <dbReference type="ChEBI" id="CHEBI:58456"/>
        <dbReference type="ChEBI" id="CHEBI:203600"/>
        <dbReference type="EC" id="3.1.4.11"/>
    </reaction>
    <physiologicalReaction direction="left-to-right" evidence="14">
        <dbReference type="Rhea" id="RHEA:33180"/>
    </physiologicalReaction>
</comment>
<keyword evidence="8 15" id="KW-0378">Hydrolase</keyword>
<keyword evidence="17" id="KW-1133">Transmembrane helix</keyword>
<dbReference type="PRINTS" id="PR00390">
    <property type="entry name" value="PHPHLIPASEC"/>
</dbReference>
<dbReference type="SMART" id="SM00054">
    <property type="entry name" value="EFh"/>
    <property type="match status" value="2"/>
</dbReference>
<dbReference type="PROSITE" id="PS50003">
    <property type="entry name" value="PH_DOMAIN"/>
    <property type="match status" value="1"/>
</dbReference>
<dbReference type="Pfam" id="PF00168">
    <property type="entry name" value="C2"/>
    <property type="match status" value="1"/>
</dbReference>
<dbReference type="SUPFAM" id="SSF49562">
    <property type="entry name" value="C2 domain (Calcium/lipid-binding domain, CaLB)"/>
    <property type="match status" value="1"/>
</dbReference>
<dbReference type="FunFam" id="2.30.29.30:FF:000063">
    <property type="entry name" value="Phosphoinositide phospholipase C"/>
    <property type="match status" value="1"/>
</dbReference>
<evidence type="ECO:0000259" key="18">
    <source>
        <dbReference type="PROSITE" id="PS50003"/>
    </source>
</evidence>
<dbReference type="Gene3D" id="2.30.29.30">
    <property type="entry name" value="Pleckstrin-homology domain (PH domain)/Phosphotyrosine-binding domain (PTB)"/>
    <property type="match status" value="1"/>
</dbReference>
<organism evidence="22 23">
    <name type="scientific">Cyprinus carpio</name>
    <name type="common">Common carp</name>
    <dbReference type="NCBI Taxonomy" id="7962"/>
    <lineage>
        <taxon>Eukaryota</taxon>
        <taxon>Metazoa</taxon>
        <taxon>Chordata</taxon>
        <taxon>Craniata</taxon>
        <taxon>Vertebrata</taxon>
        <taxon>Euteleostomi</taxon>
        <taxon>Actinopterygii</taxon>
        <taxon>Neopterygii</taxon>
        <taxon>Teleostei</taxon>
        <taxon>Ostariophysi</taxon>
        <taxon>Cypriniformes</taxon>
        <taxon>Cyprinidae</taxon>
        <taxon>Cyprininae</taxon>
        <taxon>Cyprinus</taxon>
    </lineage>
</organism>
<gene>
    <name evidence="22" type="primary">LOC109094638</name>
</gene>
<dbReference type="SMART" id="SM00233">
    <property type="entry name" value="PH"/>
    <property type="match status" value="1"/>
</dbReference>
<dbReference type="CDD" id="cd13364">
    <property type="entry name" value="PH_PLC_eta"/>
    <property type="match status" value="1"/>
</dbReference>
<feature type="compositionally biased region" description="Acidic residues" evidence="16">
    <location>
        <begin position="451"/>
        <end position="465"/>
    </location>
</feature>
<dbReference type="GO" id="GO:0016042">
    <property type="term" value="P:lipid catabolic process"/>
    <property type="evidence" value="ECO:0007669"/>
    <property type="project" value="UniProtKB-KW"/>
</dbReference>
<dbReference type="InterPro" id="IPR046971">
    <property type="entry name" value="PLC-eta2_EFh"/>
</dbReference>
<feature type="region of interest" description="Disordered" evidence="16">
    <location>
        <begin position="1084"/>
        <end position="1110"/>
    </location>
</feature>
<dbReference type="GO" id="GO:0016020">
    <property type="term" value="C:membrane"/>
    <property type="evidence" value="ECO:0007669"/>
    <property type="project" value="UniProtKB-SubCell"/>
</dbReference>
<dbReference type="InterPro" id="IPR017946">
    <property type="entry name" value="PLC-like_Pdiesterase_TIM-brl"/>
</dbReference>
<dbReference type="FunFam" id="1.10.238.10:FF:000036">
    <property type="entry name" value="Phosphoinositide phospholipase C"/>
    <property type="match status" value="1"/>
</dbReference>
<dbReference type="EC" id="3.1.4.11" evidence="4 15"/>
<dbReference type="GO" id="GO:0048015">
    <property type="term" value="P:phosphatidylinositol-mediated signaling"/>
    <property type="evidence" value="ECO:0007669"/>
    <property type="project" value="TreeGrafter"/>
</dbReference>
<dbReference type="GO" id="GO:0004435">
    <property type="term" value="F:phosphatidylinositol-4,5-bisphosphate phospholipase C activity"/>
    <property type="evidence" value="ECO:0007669"/>
    <property type="project" value="UniProtKB-EC"/>
</dbReference>
<dbReference type="Pfam" id="PF00387">
    <property type="entry name" value="PI-PLC-Y"/>
    <property type="match status" value="1"/>
</dbReference>
<keyword evidence="6" id="KW-0479">Metal-binding</keyword>
<keyword evidence="11 15" id="KW-0443">Lipid metabolism</keyword>
<dbReference type="SUPFAM" id="SSF51695">
    <property type="entry name" value="PLC-like phosphodiesterases"/>
    <property type="match status" value="1"/>
</dbReference>
<feature type="compositionally biased region" description="Polar residues" evidence="16">
    <location>
        <begin position="1084"/>
        <end position="1096"/>
    </location>
</feature>
<dbReference type="SMART" id="SM00239">
    <property type="entry name" value="C2"/>
    <property type="match status" value="1"/>
</dbReference>
<dbReference type="SMART" id="SM00149">
    <property type="entry name" value="PLCYc"/>
    <property type="match status" value="1"/>
</dbReference>
<dbReference type="PANTHER" id="PTHR10336:SF166">
    <property type="entry name" value="1-PHOSPHATIDYLINOSITOL 4,5-BISPHOSPHATE PHOSPHODIESTERASE ETA-2"/>
    <property type="match status" value="1"/>
</dbReference>
<feature type="region of interest" description="Disordered" evidence="16">
    <location>
        <begin position="1175"/>
        <end position="1201"/>
    </location>
</feature>
<dbReference type="AlphaFoldDB" id="A0A8C2KX06"/>
<evidence type="ECO:0000256" key="7">
    <source>
        <dbReference type="ARBA" id="ARBA00022737"/>
    </source>
</evidence>
<evidence type="ECO:0000256" key="6">
    <source>
        <dbReference type="ARBA" id="ARBA00022723"/>
    </source>
</evidence>
<dbReference type="Pfam" id="PF09279">
    <property type="entry name" value="EF-hand_like"/>
    <property type="match status" value="1"/>
</dbReference>
<dbReference type="GO" id="GO:0046488">
    <property type="term" value="P:phosphatidylinositol metabolic process"/>
    <property type="evidence" value="ECO:0007669"/>
    <property type="project" value="TreeGrafter"/>
</dbReference>
<keyword evidence="12 17" id="KW-0472">Membrane</keyword>
<dbReference type="InterPro" id="IPR001192">
    <property type="entry name" value="PI-PLC_fam"/>
</dbReference>
<feature type="domain" description="EF-hand" evidence="21">
    <location>
        <begin position="141"/>
        <end position="176"/>
    </location>
</feature>
<comment type="cofactor">
    <cofactor evidence="1">
        <name>Ca(2+)</name>
        <dbReference type="ChEBI" id="CHEBI:29108"/>
    </cofactor>
</comment>
<dbReference type="PROSITE" id="PS50008">
    <property type="entry name" value="PIPLC_Y_DOMAIN"/>
    <property type="match status" value="1"/>
</dbReference>
<reference evidence="22" key="1">
    <citation type="submission" date="2025-08" db="UniProtKB">
        <authorList>
            <consortium name="Ensembl"/>
        </authorList>
    </citation>
    <scope>IDENTIFICATION</scope>
</reference>
<dbReference type="PROSITE" id="PS00018">
    <property type="entry name" value="EF_HAND_1"/>
    <property type="match status" value="1"/>
</dbReference>
<evidence type="ECO:0000256" key="2">
    <source>
        <dbReference type="ARBA" id="ARBA00004370"/>
    </source>
</evidence>
<dbReference type="FunFam" id="1.10.238.10:FF:000005">
    <property type="entry name" value="Phosphoinositide phospholipase C"/>
    <property type="match status" value="1"/>
</dbReference>
<dbReference type="InterPro" id="IPR018247">
    <property type="entry name" value="EF_Hand_1_Ca_BS"/>
</dbReference>
<dbReference type="Pfam" id="PF00388">
    <property type="entry name" value="PI-PLC-X"/>
    <property type="match status" value="1"/>
</dbReference>
<feature type="region of interest" description="Disordered" evidence="16">
    <location>
        <begin position="957"/>
        <end position="978"/>
    </location>
</feature>
<dbReference type="FunFam" id="2.60.40.150:FF:000018">
    <property type="entry name" value="Phosphoinositide phospholipase C"/>
    <property type="match status" value="1"/>
</dbReference>
<dbReference type="SUPFAM" id="SSF47473">
    <property type="entry name" value="EF-hand"/>
    <property type="match status" value="1"/>
</dbReference>
<feature type="region of interest" description="Disordered" evidence="16">
    <location>
        <begin position="446"/>
        <end position="465"/>
    </location>
</feature>
<feature type="transmembrane region" description="Helical" evidence="17">
    <location>
        <begin position="487"/>
        <end position="516"/>
    </location>
</feature>
<dbReference type="Proteomes" id="UP000694701">
    <property type="component" value="Unplaced"/>
</dbReference>
<evidence type="ECO:0000259" key="19">
    <source>
        <dbReference type="PROSITE" id="PS50004"/>
    </source>
</evidence>
<feature type="region of interest" description="Disordered" evidence="16">
    <location>
        <begin position="1030"/>
        <end position="1066"/>
    </location>
</feature>
<evidence type="ECO:0000256" key="4">
    <source>
        <dbReference type="ARBA" id="ARBA00012368"/>
    </source>
</evidence>
<dbReference type="InterPro" id="IPR035892">
    <property type="entry name" value="C2_domain_sf"/>
</dbReference>
<evidence type="ECO:0000256" key="10">
    <source>
        <dbReference type="ARBA" id="ARBA00022963"/>
    </source>
</evidence>
<dbReference type="InterPro" id="IPR001711">
    <property type="entry name" value="PLipase_C_Pinositol-sp_Y"/>
</dbReference>
<dbReference type="SMART" id="SM00148">
    <property type="entry name" value="PLCXc"/>
    <property type="match status" value="1"/>
</dbReference>
<dbReference type="PROSITE" id="PS50007">
    <property type="entry name" value="PIPLC_X_DOMAIN"/>
    <property type="match status" value="1"/>
</dbReference>
<dbReference type="InterPro" id="IPR002048">
    <property type="entry name" value="EF_hand_dom"/>
</dbReference>
<evidence type="ECO:0000256" key="14">
    <source>
        <dbReference type="ARBA" id="ARBA00023674"/>
    </source>
</evidence>
<dbReference type="InterPro" id="IPR011992">
    <property type="entry name" value="EF-hand-dom_pair"/>
</dbReference>
<name>A0A8C2KX06_CYPCA</name>
<sequence length="1241" mass="139349">NLDLVIHQNLLILHPKCMSSMQTGTQMVKLRGGSKGLVRFFYLDEHKSCIRWRPSRKNEKAKISIDSIREVCEGKQSEIFQRYADGSFDPNCCFSIYYGEHMASLDLVSGTGEEARTWITGLKYLMAGISDEDSLAKPLTLPITWLKQTFTEADKNGDGCLSISEVLQLLHKLNVNLPRQKVKQMFKEADTDDNQGTLGFEEFCSFYKMMSTRRDLYLLMLTYSNHKDHLDTDDLKRFLETEQKMTNVSKEHCLEIVAKFEPCPENQTLGVLGIDGFTNYMRSPAGDIFNPEHYEVNQDMTQPLSNYFIASSHNTYLMGDQLMSQSRVDMYAWVLQAGCRCVEVDCWDGQDGEPIVHHGYTLTSKILFKDVIETINKYAFIKTQFPVILSIENHCSVPQQKKMAQYLTEVFGDKLDMSSIPADPSGLLPSPEALKGKILIKGKKLPPNIDENAEEGDVSDEDSADEMEDDCKLMNGDVSIVRWCGAVLFLFIYFAFFLNIVINVVKYFMSVTVICFNRKKKTMKLSRALSDLVYTKSVGTPDFEAQGGSSGRQVSSMSETKAHQLMQQKPVQFMQFNQSQLSRIYPSPYRVDSSNFNPQPFWNAGCHLVALNYQTEGRVLQLNRAKFYCNGNCGYILKPACMCEGSFNPVAEDPLPGRLKKQLVLKIISGQQLPKPKDSMLGDRGEIIDPFVEVEIIGLPVDCCKEQTRVVDDNGFNPMWEETLVFTLHMPEIALIRFLVWDHDPIGQDFIGQRTIAFNSMIPGYRHVYLEGMEEASIFVHVAVNDITSKVSTSWGLQAKKKMLVGIKGLFHRNPKQASLDSHAAALLNRKSTFGAHLLRRTASAPTKGQPKVKRGFPEISIDTKDSVTDPNNPEIKTRQTETDAVKETTATQSSQMMQELKGVFDRDIGQSMQTGLRTPVRRTKSEGQMKAVIKTDGPSVVPEVSIDATLNDRLWSKLDPSSHRDSVSSSSSISSNDTVIDLSLPNLSRKSLTCLSAARDYSDNQVSLANRTSQPRSTIVARNVSLVSKSKSNPNLRDGEMCEPEDELQPRPLAAEKDPIRPMQRRHTWSRLYMEGLKQSSTLAASAGSKRSTIPSAKDMDSSSKSKSLGDLTSDDIVCHFESKYRSISRSFIVRPSRQLGKTLRKPQNDLTEQLKRLTDVEPLTSKDFAQCRNDSERQRLQSLTRTSGSPIEERGNPEGACSVAHSPCVSLDLLSQLPPGPPQQSPLSPDNEIFFMLRL</sequence>
<feature type="domain" description="C2" evidence="19">
    <location>
        <begin position="644"/>
        <end position="772"/>
    </location>
</feature>
<keyword evidence="7" id="KW-0677">Repeat</keyword>
<feature type="domain" description="PH" evidence="18">
    <location>
        <begin position="1"/>
        <end position="127"/>
    </location>
</feature>
<dbReference type="CDD" id="cd16221">
    <property type="entry name" value="EFh_PI-PLCeta2"/>
    <property type="match status" value="1"/>
</dbReference>
<evidence type="ECO:0000256" key="17">
    <source>
        <dbReference type="SAM" id="Phobius"/>
    </source>
</evidence>
<evidence type="ECO:0000256" key="5">
    <source>
        <dbReference type="ARBA" id="ARBA00022490"/>
    </source>
</evidence>
<dbReference type="Ensembl" id="ENSCCRT00020126238.1">
    <property type="protein sequence ID" value="ENSCCRP00020115750.1"/>
    <property type="gene ID" value="ENSCCRG00020052199.1"/>
</dbReference>
<proteinExistence type="predicted"/>
<evidence type="ECO:0000256" key="16">
    <source>
        <dbReference type="SAM" id="MobiDB-lite"/>
    </source>
</evidence>
<dbReference type="GO" id="GO:0051209">
    <property type="term" value="P:release of sequestered calcium ion into cytosol"/>
    <property type="evidence" value="ECO:0007669"/>
    <property type="project" value="TreeGrafter"/>
</dbReference>
<evidence type="ECO:0000256" key="11">
    <source>
        <dbReference type="ARBA" id="ARBA00023098"/>
    </source>
</evidence>
<evidence type="ECO:0000256" key="15">
    <source>
        <dbReference type="RuleBase" id="RU361133"/>
    </source>
</evidence>
<evidence type="ECO:0000256" key="8">
    <source>
        <dbReference type="ARBA" id="ARBA00022801"/>
    </source>
</evidence>
<dbReference type="Gene3D" id="1.10.238.10">
    <property type="entry name" value="EF-hand"/>
    <property type="match status" value="2"/>
</dbReference>
<evidence type="ECO:0000259" key="20">
    <source>
        <dbReference type="PROSITE" id="PS50008"/>
    </source>
</evidence>
<dbReference type="Gene3D" id="3.20.20.190">
    <property type="entry name" value="Phosphatidylinositol (PI) phosphodiesterase"/>
    <property type="match status" value="1"/>
</dbReference>
<dbReference type="PROSITE" id="PS50004">
    <property type="entry name" value="C2"/>
    <property type="match status" value="1"/>
</dbReference>
<feature type="compositionally biased region" description="Basic and acidic residues" evidence="16">
    <location>
        <begin position="957"/>
        <end position="967"/>
    </location>
</feature>
<keyword evidence="5" id="KW-0963">Cytoplasm</keyword>
<evidence type="ECO:0000256" key="13">
    <source>
        <dbReference type="ARBA" id="ARBA00023224"/>
    </source>
</evidence>
<evidence type="ECO:0000313" key="22">
    <source>
        <dbReference type="Ensembl" id="ENSCCRP00020115750.1"/>
    </source>
</evidence>
<evidence type="ECO:0000256" key="9">
    <source>
        <dbReference type="ARBA" id="ARBA00022837"/>
    </source>
</evidence>
<keyword evidence="10 15" id="KW-0442">Lipid degradation</keyword>
<accession>A0A8C2KX06</accession>
<feature type="region of interest" description="Disordered" evidence="16">
    <location>
        <begin position="862"/>
        <end position="882"/>
    </location>
</feature>
<evidence type="ECO:0000259" key="21">
    <source>
        <dbReference type="PROSITE" id="PS50222"/>
    </source>
</evidence>
<dbReference type="Gene3D" id="2.60.40.150">
    <property type="entry name" value="C2 domain"/>
    <property type="match status" value="1"/>
</dbReference>
<evidence type="ECO:0000256" key="12">
    <source>
        <dbReference type="ARBA" id="ARBA00023136"/>
    </source>
</evidence>
<dbReference type="GO" id="GO:0005737">
    <property type="term" value="C:cytoplasm"/>
    <property type="evidence" value="ECO:0007669"/>
    <property type="project" value="UniProtKB-SubCell"/>
</dbReference>
<comment type="subcellular location">
    <subcellularLocation>
        <location evidence="3">Cytoplasm</location>
    </subcellularLocation>
    <subcellularLocation>
        <location evidence="2">Membrane</location>
    </subcellularLocation>
</comment>
<dbReference type="GO" id="GO:0005509">
    <property type="term" value="F:calcium ion binding"/>
    <property type="evidence" value="ECO:0007669"/>
    <property type="project" value="InterPro"/>
</dbReference>
<dbReference type="InterPro" id="IPR011993">
    <property type="entry name" value="PH-like_dom_sf"/>
</dbReference>
<evidence type="ECO:0000256" key="1">
    <source>
        <dbReference type="ARBA" id="ARBA00001913"/>
    </source>
</evidence>
<dbReference type="PROSITE" id="PS50222">
    <property type="entry name" value="EF_HAND_2"/>
    <property type="match status" value="2"/>
</dbReference>
<protein>
    <recommendedName>
        <fullName evidence="4 15">Phosphoinositide phospholipase C</fullName>
        <ecNumber evidence="4 15">3.1.4.11</ecNumber>
    </recommendedName>
</protein>
<evidence type="ECO:0000313" key="23">
    <source>
        <dbReference type="Proteomes" id="UP000694701"/>
    </source>
</evidence>
<evidence type="ECO:0000256" key="3">
    <source>
        <dbReference type="ARBA" id="ARBA00004496"/>
    </source>
</evidence>
<feature type="compositionally biased region" description="Polar residues" evidence="16">
    <location>
        <begin position="1182"/>
        <end position="1191"/>
    </location>
</feature>
<dbReference type="CDD" id="cd00275">
    <property type="entry name" value="C2_PLC_like"/>
    <property type="match status" value="1"/>
</dbReference>
<dbReference type="InterPro" id="IPR015359">
    <property type="entry name" value="PLC_EF-hand-like"/>
</dbReference>